<evidence type="ECO:0000313" key="2">
    <source>
        <dbReference type="EMBL" id="MBM0235435.1"/>
    </source>
</evidence>
<comment type="caution">
    <text evidence="2">The sequence shown here is derived from an EMBL/GenBank/DDBJ whole genome shotgun (WGS) entry which is preliminary data.</text>
</comment>
<dbReference type="SUPFAM" id="SSF52540">
    <property type="entry name" value="P-loop containing nucleoside triphosphate hydrolases"/>
    <property type="match status" value="1"/>
</dbReference>
<reference evidence="2 3" key="1">
    <citation type="submission" date="2021-01" db="EMBL/GenBank/DDBJ databases">
        <title>Draft genome sequence of Micromonospora sp. strain STR1_7.</title>
        <authorList>
            <person name="Karlyshev A."/>
            <person name="Jawad R."/>
        </authorList>
    </citation>
    <scope>NUCLEOTIDE SEQUENCE [LARGE SCALE GENOMIC DNA]</scope>
    <source>
        <strain evidence="2 3">STR1-7</strain>
    </source>
</reference>
<protein>
    <submittedName>
        <fullName evidence="2">DUF87 domain-containing protein</fullName>
    </submittedName>
</protein>
<name>A0ABS1Y1R1_9ACTN</name>
<accession>A0ABS1Y1R1</accession>
<dbReference type="Gene3D" id="3.40.50.300">
    <property type="entry name" value="P-loop containing nucleotide triphosphate hydrolases"/>
    <property type="match status" value="1"/>
</dbReference>
<evidence type="ECO:0000259" key="1">
    <source>
        <dbReference type="Pfam" id="PF01935"/>
    </source>
</evidence>
<evidence type="ECO:0000313" key="3">
    <source>
        <dbReference type="Proteomes" id="UP000601027"/>
    </source>
</evidence>
<dbReference type="InterPro" id="IPR002789">
    <property type="entry name" value="HerA_central"/>
</dbReference>
<dbReference type="EMBL" id="JAEVHM010000263">
    <property type="protein sequence ID" value="MBM0235435.1"/>
    <property type="molecule type" value="Genomic_DNA"/>
</dbReference>
<dbReference type="InterPro" id="IPR027417">
    <property type="entry name" value="P-loop_NTPase"/>
</dbReference>
<organism evidence="2 3">
    <name type="scientific">Micromonospora parastrephiae</name>
    <dbReference type="NCBI Taxonomy" id="2806101"/>
    <lineage>
        <taxon>Bacteria</taxon>
        <taxon>Bacillati</taxon>
        <taxon>Actinomycetota</taxon>
        <taxon>Actinomycetes</taxon>
        <taxon>Micromonosporales</taxon>
        <taxon>Micromonosporaceae</taxon>
        <taxon>Micromonospora</taxon>
    </lineage>
</organism>
<proteinExistence type="predicted"/>
<gene>
    <name evidence="2" type="ORF">JNW91_28835</name>
</gene>
<feature type="domain" description="Helicase HerA central" evidence="1">
    <location>
        <begin position="271"/>
        <end position="337"/>
    </location>
</feature>
<dbReference type="Proteomes" id="UP000601027">
    <property type="component" value="Unassembled WGS sequence"/>
</dbReference>
<sequence length="589" mass="64970">MVELEKLLRRRKHRVLRLTYRYLSGRPLSGRDGYPYRRRGAGRLAGWQRQVYRLGVPATAGAVAVFPDQALTAAAAIAVGAAWRGRRRLVQRRFHREYIAPTLAAITPPLGLQTGVRLHVDPSLGNLTPRLAKPLSPAEEAARAWYGQHVEPVLRWLPERAQRGLWALQRRARPVTSRLEVFRRPGEEVGPRIELLIDTPYVTKEQRQLVSSIVGSKIPVADLVEAWHQVGPRVRARWTVRKRPPAIVGHDQVLAHFPRLAEWEFYIGQGAGDVPIVISLRDDSPHIAESAGSGAGKSVLAMLIAVQVLARGGRVVILDRKGSHRWALGQPGVDYCSRPAQMHDALLREAAEADERNTLALHEEDDWDPGPRTLIICEELNATIGMLANYWADVREKGDPKRSPAISALGDLLFMGRAAKKNVLAIAQMLTARAIGGPEARENFGIRCLARYTSNAWKMLVPEASMPRASRTLGRWQVVIGGQATEVQVAYLTTAQARALATSPSDLDNGLSRDVPGDGDMMTLKDAIDAGVLPWKYEAAKKRMQRRVGRVPAARGKRGGADLYARVDLVEWTSEARISIPPGAGGLRT</sequence>
<dbReference type="Pfam" id="PF01935">
    <property type="entry name" value="DUF87"/>
    <property type="match status" value="1"/>
</dbReference>
<keyword evidence="3" id="KW-1185">Reference proteome</keyword>